<organism evidence="1">
    <name type="scientific">Cupriavidus taiwanensis</name>
    <dbReference type="NCBI Taxonomy" id="164546"/>
    <lineage>
        <taxon>Bacteria</taxon>
        <taxon>Pseudomonadati</taxon>
        <taxon>Pseudomonadota</taxon>
        <taxon>Betaproteobacteria</taxon>
        <taxon>Burkholderiales</taxon>
        <taxon>Burkholderiaceae</taxon>
        <taxon>Cupriavidus</taxon>
    </lineage>
</organism>
<dbReference type="AlphaFoldDB" id="A0A375E7B7"/>
<proteinExistence type="predicted"/>
<reference evidence="1" key="1">
    <citation type="submission" date="2018-01" db="EMBL/GenBank/DDBJ databases">
        <authorList>
            <person name="Clerissi C."/>
        </authorList>
    </citation>
    <scope>NUCLEOTIDE SEQUENCE</scope>
    <source>
        <strain evidence="1">Cupriavidus taiwanensis STM 8556</strain>
    </source>
</reference>
<dbReference type="EMBL" id="OFTH01000036">
    <property type="protein sequence ID" value="SOZ67987.1"/>
    <property type="molecule type" value="Genomic_DNA"/>
</dbReference>
<evidence type="ECO:0000313" key="1">
    <source>
        <dbReference type="EMBL" id="SOZ67987.1"/>
    </source>
</evidence>
<comment type="caution">
    <text evidence="1">The sequence shown here is derived from an EMBL/GenBank/DDBJ whole genome shotgun (WGS) entry which is preliminary data.</text>
</comment>
<accession>A0A375E7B7</accession>
<sequence length="56" mass="6204">MDLSSAWTVDAGGLCLGLFEDRFAGFSELRSRGMRRNACYCQTRTGGSGLMKSYWS</sequence>
<name>A0A375E7B7_9BURK</name>
<dbReference type="Proteomes" id="UP000256952">
    <property type="component" value="Chromosome CBM2613_b"/>
</dbReference>
<gene>
    <name evidence="1" type="ORF">CBM2613_B110123</name>
</gene>
<protein>
    <submittedName>
        <fullName evidence="1">Uncharacterized protein</fullName>
    </submittedName>
</protein>